<feature type="binding site" evidence="15">
    <location>
        <begin position="73"/>
        <end position="75"/>
    </location>
    <ligand>
        <name>ATP</name>
        <dbReference type="ChEBI" id="CHEBI:30616"/>
        <note>ligand shared between two neighboring subunits of the homotrimer</note>
    </ligand>
</feature>
<dbReference type="FunFam" id="2.60.490.10:FF:000001">
    <property type="entry name" value="P2X purinoceptor"/>
    <property type="match status" value="1"/>
</dbReference>
<dbReference type="GO" id="GO:0070588">
    <property type="term" value="P:calcium ion transmembrane transport"/>
    <property type="evidence" value="ECO:0007669"/>
    <property type="project" value="TreeGrafter"/>
</dbReference>
<evidence type="ECO:0000256" key="8">
    <source>
        <dbReference type="ARBA" id="ARBA00023136"/>
    </source>
</evidence>
<evidence type="ECO:0000256" key="2">
    <source>
        <dbReference type="ARBA" id="ARBA00009848"/>
    </source>
</evidence>
<evidence type="ECO:0000256" key="9">
    <source>
        <dbReference type="ARBA" id="ARBA00023157"/>
    </source>
</evidence>
<feature type="disulfide bond" evidence="16">
    <location>
        <begin position="273"/>
        <end position="282"/>
    </location>
</feature>
<keyword evidence="8 14" id="KW-0472">Membrane</keyword>
<feature type="transmembrane region" description="Helical" evidence="18">
    <location>
        <begin position="349"/>
        <end position="371"/>
    </location>
</feature>
<comment type="subcellular location">
    <subcellularLocation>
        <location evidence="1">Cell membrane</location>
        <topology evidence="1">Multi-pass membrane protein</topology>
    </subcellularLocation>
    <subcellularLocation>
        <location evidence="18">Membrane</location>
        <topology evidence="18">Multi-pass membrane protein</topology>
    </subcellularLocation>
</comment>
<sequence>MDCDGFCGKILSNVLSCLNYKTGKFIIAESKRIGTLYRVIQLSIIGYLVGYVFLSKKSYQAKEESIQSAVITKLKGVAVTNTAESGRMVWEPVDYVIPPQGDAVFFIVTNFIETPNQKLGNCAESPDVPDGHCKGDKDCAMGESVKTGHGFRTGRCLRDNGKSSGTCEIYSWCPIESCHQPQDGHKHMSILREAENFTIFIKNFIRFPKFSFSKANVQDTADKYHLKKCHYDELLEPYCPIFSLGDIVYRTGHSFQDMVLRGGSIGILIKWKCDLDRDHSECKPRYNFTRIDINASRESTGFNFRHARYYKNESGEVYRTQFKVYGIRINIMVHGKAGKFCIIPTVINIGSGLACIGGGTWLCDWILLYLMKKREFYKDWKFENVKKYGIYNKYLPELKKIILVTEIKTLLSWLRECQECAKLSSRQRVATLRNLKYNIHLNLFNTFGYYMIAYVLFHRFDVFTIILQCRK</sequence>
<dbReference type="PANTHER" id="PTHR10125">
    <property type="entry name" value="P2X PURINOCEPTOR"/>
    <property type="match status" value="1"/>
</dbReference>
<keyword evidence="15" id="KW-0067">ATP-binding</keyword>
<dbReference type="Gene3D" id="1.10.287.940">
    <property type="entry name" value="atp-gated p2x4 ion channel"/>
    <property type="match status" value="1"/>
</dbReference>
<reference evidence="19" key="1">
    <citation type="submission" date="2025-08" db="UniProtKB">
        <authorList>
            <consortium name="Ensembl"/>
        </authorList>
    </citation>
    <scope>IDENTIFICATION</scope>
</reference>
<keyword evidence="18" id="KW-0675">Receptor</keyword>
<evidence type="ECO:0000256" key="15">
    <source>
        <dbReference type="PIRSR" id="PIRSR005713-1"/>
    </source>
</evidence>
<evidence type="ECO:0000256" key="1">
    <source>
        <dbReference type="ARBA" id="ARBA00004651"/>
    </source>
</evidence>
<keyword evidence="6 18" id="KW-1133">Transmembrane helix</keyword>
<dbReference type="AlphaFoldDB" id="A0A8C7JI92"/>
<feature type="disulfide bond" evidence="16">
    <location>
        <begin position="139"/>
        <end position="167"/>
    </location>
</feature>
<dbReference type="InterPro" id="IPR059116">
    <property type="entry name" value="P2X_receptor"/>
</dbReference>
<evidence type="ECO:0000256" key="12">
    <source>
        <dbReference type="ARBA" id="ARBA00023303"/>
    </source>
</evidence>
<feature type="binding site" evidence="15">
    <location>
        <begin position="303"/>
        <end position="305"/>
    </location>
    <ligand>
        <name>ATP</name>
        <dbReference type="ChEBI" id="CHEBI:30616"/>
        <note>ligand shared between two neighboring subunits of the homotrimer</note>
    </ligand>
</feature>
<keyword evidence="10" id="KW-0325">Glycoprotein</keyword>
<evidence type="ECO:0000256" key="7">
    <source>
        <dbReference type="ARBA" id="ARBA00023065"/>
    </source>
</evidence>
<keyword evidence="20" id="KW-1185">Reference proteome</keyword>
<protein>
    <recommendedName>
        <fullName evidence="14 18">P2X purinoceptor</fullName>
    </recommendedName>
</protein>
<gene>
    <name evidence="19" type="primary">P2RX5</name>
</gene>
<comment type="function">
    <text evidence="18">Receptor for ATP that acts as a ligand-gated ion channel.</text>
</comment>
<proteinExistence type="inferred from homology"/>
<feature type="binding site" evidence="15">
    <location>
        <position position="198"/>
    </location>
    <ligand>
        <name>ATP</name>
        <dbReference type="ChEBI" id="CHEBI:30616"/>
        <note>ligand shared between two neighboring subunits of the homotrimer</note>
    </ligand>
</feature>
<dbReference type="GeneTree" id="ENSGT01020000230351"/>
<dbReference type="PRINTS" id="PR01307">
    <property type="entry name" value="P2XRECEPTOR"/>
</dbReference>
<dbReference type="GO" id="GO:0004931">
    <property type="term" value="F:extracellularly ATP-gated monoatomic cation channel activity"/>
    <property type="evidence" value="ECO:0007669"/>
    <property type="project" value="UniProtKB-UniRule"/>
</dbReference>
<feature type="disulfide bond" evidence="16">
    <location>
        <begin position="122"/>
        <end position="173"/>
    </location>
</feature>
<evidence type="ECO:0000256" key="13">
    <source>
        <dbReference type="ARBA" id="ARBA00036634"/>
    </source>
</evidence>
<name>A0A8C7JI92_ONCKI</name>
<dbReference type="InterPro" id="IPR053792">
    <property type="entry name" value="P2X_RECEPTOR_CS"/>
</dbReference>
<dbReference type="GO" id="GO:0001614">
    <property type="term" value="F:purinergic nucleotide receptor activity"/>
    <property type="evidence" value="ECO:0007669"/>
    <property type="project" value="UniProtKB-UniRule"/>
</dbReference>
<accession>A0A8C7JI92</accession>
<dbReference type="GO" id="GO:0005524">
    <property type="term" value="F:ATP binding"/>
    <property type="evidence" value="ECO:0007669"/>
    <property type="project" value="UniProtKB-UniRule"/>
</dbReference>
<feature type="binding site" evidence="15">
    <location>
        <position position="323"/>
    </location>
    <ligand>
        <name>ATP</name>
        <dbReference type="ChEBI" id="CHEBI:30616"/>
        <note>ligand shared between two neighboring subunits of the homotrimer</note>
    </ligand>
</feature>
<evidence type="ECO:0000256" key="11">
    <source>
        <dbReference type="ARBA" id="ARBA00023286"/>
    </source>
</evidence>
<dbReference type="PANTHER" id="PTHR10125:SF12">
    <property type="entry name" value="P2X PURINOCEPTOR 5"/>
    <property type="match status" value="1"/>
</dbReference>
<dbReference type="Ensembl" id="ENSOKIT00005094787.1">
    <property type="protein sequence ID" value="ENSOKIP00005088682.1"/>
    <property type="gene ID" value="ENSOKIG00005038653.1"/>
</dbReference>
<dbReference type="GO" id="GO:0005886">
    <property type="term" value="C:plasma membrane"/>
    <property type="evidence" value="ECO:0007669"/>
    <property type="project" value="UniProtKB-SubCell"/>
</dbReference>
<dbReference type="GO" id="GO:0098794">
    <property type="term" value="C:postsynapse"/>
    <property type="evidence" value="ECO:0007669"/>
    <property type="project" value="GOC"/>
</dbReference>
<dbReference type="NCBIfam" id="TIGR00863">
    <property type="entry name" value="P2X"/>
    <property type="match status" value="1"/>
</dbReference>
<keyword evidence="3 14" id="KW-0813">Transport</keyword>
<dbReference type="Pfam" id="PF00864">
    <property type="entry name" value="P2X_receptor"/>
    <property type="match status" value="1"/>
</dbReference>
<feature type="glycosylation site" description="N-linked (GlcNAc...) asparagine" evidence="17">
    <location>
        <position position="196"/>
    </location>
</feature>
<evidence type="ECO:0000313" key="20">
    <source>
        <dbReference type="Proteomes" id="UP000694557"/>
    </source>
</evidence>
<dbReference type="PIRSF" id="PIRSF005713">
    <property type="entry name" value="P2X_purinoceptor"/>
    <property type="match status" value="1"/>
</dbReference>
<evidence type="ECO:0000256" key="6">
    <source>
        <dbReference type="ARBA" id="ARBA00022989"/>
    </source>
</evidence>
<evidence type="ECO:0000256" key="3">
    <source>
        <dbReference type="ARBA" id="ARBA00022448"/>
    </source>
</evidence>
<keyword evidence="11 14" id="KW-1071">Ligand-gated ion channel</keyword>
<feature type="disulfide bond" evidence="16">
    <location>
        <begin position="229"/>
        <end position="239"/>
    </location>
</feature>
<dbReference type="Gene3D" id="2.60.490.10">
    <property type="entry name" value="atp-gated p2x4 ion channel domain"/>
    <property type="match status" value="1"/>
</dbReference>
<evidence type="ECO:0000256" key="14">
    <source>
        <dbReference type="PIRNR" id="PIRNR005713"/>
    </source>
</evidence>
<comment type="catalytic activity">
    <reaction evidence="13">
        <text>Ca(2+)(in) = Ca(2+)(out)</text>
        <dbReference type="Rhea" id="RHEA:29671"/>
        <dbReference type="ChEBI" id="CHEBI:29108"/>
    </reaction>
</comment>
<comment type="similarity">
    <text evidence="2 14 18">Belongs to the P2X receptor family.</text>
</comment>
<evidence type="ECO:0000256" key="18">
    <source>
        <dbReference type="RuleBase" id="RU000681"/>
    </source>
</evidence>
<keyword evidence="9 16" id="KW-1015">Disulfide bond</keyword>
<feature type="disulfide bond" evidence="16">
    <location>
        <begin position="133"/>
        <end position="156"/>
    </location>
</feature>
<dbReference type="PROSITE" id="PS01212">
    <property type="entry name" value="P2X_RECEPTOR"/>
    <property type="match status" value="1"/>
</dbReference>
<keyword evidence="7 14" id="KW-0406">Ion transport</keyword>
<feature type="transmembrane region" description="Helical" evidence="18">
    <location>
        <begin position="437"/>
        <end position="457"/>
    </location>
</feature>
<dbReference type="Proteomes" id="UP000694557">
    <property type="component" value="Unassembled WGS sequence"/>
</dbReference>
<keyword evidence="5 18" id="KW-0812">Transmembrane</keyword>
<evidence type="ECO:0000256" key="17">
    <source>
        <dbReference type="PIRSR" id="PIRSR005713-3"/>
    </source>
</evidence>
<evidence type="ECO:0000256" key="10">
    <source>
        <dbReference type="ARBA" id="ARBA00023180"/>
    </source>
</evidence>
<dbReference type="InterPro" id="IPR001429">
    <property type="entry name" value="P2X_purnocptor"/>
</dbReference>
<dbReference type="GO" id="GO:0033198">
    <property type="term" value="P:response to ATP"/>
    <property type="evidence" value="ECO:0007669"/>
    <property type="project" value="InterPro"/>
</dbReference>
<evidence type="ECO:0000313" key="19">
    <source>
        <dbReference type="Ensembl" id="ENSOKIP00005088682.1"/>
    </source>
</evidence>
<evidence type="ECO:0000256" key="16">
    <source>
        <dbReference type="PIRSR" id="PIRSR005713-2"/>
    </source>
</evidence>
<evidence type="ECO:0000256" key="5">
    <source>
        <dbReference type="ARBA" id="ARBA00022692"/>
    </source>
</evidence>
<keyword evidence="12 18" id="KW-0407">Ion channel</keyword>
<reference evidence="19" key="2">
    <citation type="submission" date="2025-09" db="UniProtKB">
        <authorList>
            <consortium name="Ensembl"/>
        </authorList>
    </citation>
    <scope>IDENTIFICATION</scope>
</reference>
<keyword evidence="4" id="KW-1003">Cell membrane</keyword>
<evidence type="ECO:0000256" key="4">
    <source>
        <dbReference type="ARBA" id="ARBA00022475"/>
    </source>
</evidence>
<dbReference type="InterPro" id="IPR027309">
    <property type="entry name" value="P2X_extracellular_dom_sf"/>
</dbReference>
<organism evidence="19 20">
    <name type="scientific">Oncorhynchus kisutch</name>
    <name type="common">Coho salmon</name>
    <name type="synonym">Salmo kisutch</name>
    <dbReference type="NCBI Taxonomy" id="8019"/>
    <lineage>
        <taxon>Eukaryota</taxon>
        <taxon>Metazoa</taxon>
        <taxon>Chordata</taxon>
        <taxon>Craniata</taxon>
        <taxon>Vertebrata</taxon>
        <taxon>Euteleostomi</taxon>
        <taxon>Actinopterygii</taxon>
        <taxon>Neopterygii</taxon>
        <taxon>Teleostei</taxon>
        <taxon>Protacanthopterygii</taxon>
        <taxon>Salmoniformes</taxon>
        <taxon>Salmonidae</taxon>
        <taxon>Salmoninae</taxon>
        <taxon>Oncorhynchus</taxon>
    </lineage>
</organism>
<keyword evidence="15" id="KW-0547">Nucleotide-binding</keyword>